<evidence type="ECO:0000313" key="2">
    <source>
        <dbReference type="Proteomes" id="UP001418637"/>
    </source>
</evidence>
<sequence length="170" mass="17225">MLAGISIGCLGYIYTPAQAIDYTVTIDGSSPATVLQGGDTVTVSGYMKRAMYAYWNTEAIVVENGGVTLTNWSFSGGSGLVTADSGGNINLGTGSVINVGGTLRPPGSMGPTGLFANGAGSIITARDLTVNVQSDKSYGIYSRAGGAVNLTGQTTSIFLTVASLPQVVMP</sequence>
<comment type="caution">
    <text evidence="1">The sequence shown here is derived from an EMBL/GenBank/DDBJ whole genome shotgun (WGS) entry which is preliminary data.</text>
</comment>
<evidence type="ECO:0000313" key="1">
    <source>
        <dbReference type="EMBL" id="MEN3929844.1"/>
    </source>
</evidence>
<organism evidence="1 2">
    <name type="scientific">Hohaiivirga grylli</name>
    <dbReference type="NCBI Taxonomy" id="3133970"/>
    <lineage>
        <taxon>Bacteria</taxon>
        <taxon>Pseudomonadati</taxon>
        <taxon>Pseudomonadota</taxon>
        <taxon>Alphaproteobacteria</taxon>
        <taxon>Hyphomicrobiales</taxon>
        <taxon>Methylobacteriaceae</taxon>
        <taxon>Hohaiivirga</taxon>
    </lineage>
</organism>
<proteinExistence type="predicted"/>
<name>A0ABV0BFT6_9HYPH</name>
<reference evidence="1 2" key="1">
    <citation type="submission" date="2024-04" db="EMBL/GenBank/DDBJ databases">
        <title>A novel species isolated from cricket.</title>
        <authorList>
            <person name="Wang H.-C."/>
        </authorList>
    </citation>
    <scope>NUCLEOTIDE SEQUENCE [LARGE SCALE GENOMIC DNA]</scope>
    <source>
        <strain evidence="1 2">WL0021</strain>
    </source>
</reference>
<dbReference type="RefSeq" id="WP_346335826.1">
    <property type="nucleotide sequence ID" value="NZ_JBBYXI010000001.1"/>
</dbReference>
<gene>
    <name evidence="1" type="ORF">WJT86_02055</name>
</gene>
<keyword evidence="2" id="KW-1185">Reference proteome</keyword>
<dbReference type="Proteomes" id="UP001418637">
    <property type="component" value="Unassembled WGS sequence"/>
</dbReference>
<protein>
    <submittedName>
        <fullName evidence="1">Uncharacterized protein</fullName>
    </submittedName>
</protein>
<accession>A0ABV0BFT6</accession>
<dbReference type="EMBL" id="JBBYXI010000001">
    <property type="protein sequence ID" value="MEN3929844.1"/>
    <property type="molecule type" value="Genomic_DNA"/>
</dbReference>